<dbReference type="eggNOG" id="ENOG502QWBK">
    <property type="taxonomic scope" value="Eukaryota"/>
</dbReference>
<dbReference type="OrthoDB" id="341300at2759"/>
<evidence type="ECO:0000313" key="4">
    <source>
        <dbReference type="Proteomes" id="UP000011087"/>
    </source>
</evidence>
<organism evidence="2">
    <name type="scientific">Guillardia theta (strain CCMP2712)</name>
    <name type="common">Cryptophyte</name>
    <dbReference type="NCBI Taxonomy" id="905079"/>
    <lineage>
        <taxon>Eukaryota</taxon>
        <taxon>Cryptophyceae</taxon>
        <taxon>Pyrenomonadales</taxon>
        <taxon>Geminigeraceae</taxon>
        <taxon>Guillardia</taxon>
    </lineage>
</organism>
<protein>
    <recommendedName>
        <fullName evidence="1">Metallo-beta-lactamase domain-containing protein</fullName>
    </recommendedName>
</protein>
<dbReference type="EnsemblProtists" id="EKX50782">
    <property type="protein sequence ID" value="EKX50782"/>
    <property type="gene ID" value="GUITHDRAFT_103372"/>
</dbReference>
<accession>L1JQT1</accession>
<dbReference type="KEGG" id="gtt:GUITHDRAFT_103372"/>
<dbReference type="GeneID" id="17307371"/>
<dbReference type="Pfam" id="PF12706">
    <property type="entry name" value="Lactamase_B_2"/>
    <property type="match status" value="1"/>
</dbReference>
<dbReference type="PANTHER" id="PTHR42663">
    <property type="entry name" value="HYDROLASE C777.06C-RELATED-RELATED"/>
    <property type="match status" value="1"/>
</dbReference>
<dbReference type="CDD" id="cd16279">
    <property type="entry name" value="metallo-hydrolase-like_MBL-fold"/>
    <property type="match status" value="1"/>
</dbReference>
<dbReference type="OMA" id="RFGRVCY"/>
<reference evidence="2 4" key="1">
    <citation type="journal article" date="2012" name="Nature">
        <title>Algal genomes reveal evolutionary mosaicism and the fate of nucleomorphs.</title>
        <authorList>
            <consortium name="DOE Joint Genome Institute"/>
            <person name="Curtis B.A."/>
            <person name="Tanifuji G."/>
            <person name="Burki F."/>
            <person name="Gruber A."/>
            <person name="Irimia M."/>
            <person name="Maruyama S."/>
            <person name="Arias M.C."/>
            <person name="Ball S.G."/>
            <person name="Gile G.H."/>
            <person name="Hirakawa Y."/>
            <person name="Hopkins J.F."/>
            <person name="Kuo A."/>
            <person name="Rensing S.A."/>
            <person name="Schmutz J."/>
            <person name="Symeonidi A."/>
            <person name="Elias M."/>
            <person name="Eveleigh R.J."/>
            <person name="Herman E.K."/>
            <person name="Klute M.J."/>
            <person name="Nakayama T."/>
            <person name="Obornik M."/>
            <person name="Reyes-Prieto A."/>
            <person name="Armbrust E.V."/>
            <person name="Aves S.J."/>
            <person name="Beiko R.G."/>
            <person name="Coutinho P."/>
            <person name="Dacks J.B."/>
            <person name="Durnford D.G."/>
            <person name="Fast N.M."/>
            <person name="Green B.R."/>
            <person name="Grisdale C.J."/>
            <person name="Hempel F."/>
            <person name="Henrissat B."/>
            <person name="Hoppner M.P."/>
            <person name="Ishida K."/>
            <person name="Kim E."/>
            <person name="Koreny L."/>
            <person name="Kroth P.G."/>
            <person name="Liu Y."/>
            <person name="Malik S.B."/>
            <person name="Maier U.G."/>
            <person name="McRose D."/>
            <person name="Mock T."/>
            <person name="Neilson J.A."/>
            <person name="Onodera N.T."/>
            <person name="Poole A.M."/>
            <person name="Pritham E.J."/>
            <person name="Richards T.A."/>
            <person name="Rocap G."/>
            <person name="Roy S.W."/>
            <person name="Sarai C."/>
            <person name="Schaack S."/>
            <person name="Shirato S."/>
            <person name="Slamovits C.H."/>
            <person name="Spencer D.F."/>
            <person name="Suzuki S."/>
            <person name="Worden A.Z."/>
            <person name="Zauner S."/>
            <person name="Barry K."/>
            <person name="Bell C."/>
            <person name="Bharti A.K."/>
            <person name="Crow J.A."/>
            <person name="Grimwood J."/>
            <person name="Kramer R."/>
            <person name="Lindquist E."/>
            <person name="Lucas S."/>
            <person name="Salamov A."/>
            <person name="McFadden G.I."/>
            <person name="Lane C.E."/>
            <person name="Keeling P.J."/>
            <person name="Gray M.W."/>
            <person name="Grigoriev I.V."/>
            <person name="Archibald J.M."/>
        </authorList>
    </citation>
    <scope>NUCLEOTIDE SEQUENCE</scope>
    <source>
        <strain evidence="2 4">CCMP2712</strain>
    </source>
</reference>
<dbReference type="AlphaFoldDB" id="L1JQT1"/>
<proteinExistence type="predicted"/>
<dbReference type="RefSeq" id="XP_005837762.1">
    <property type="nucleotide sequence ID" value="XM_005837705.1"/>
</dbReference>
<sequence length="317" mass="35658">MPKCHVCHDAMRESSKNRRGNVSILLRFWHKDGRPRHIMVDAGKTMRENCMRFLPQHGVRSLDSLLLTHSHADAIHGLDDIRDFQEQSGVILKHFPPLPVYLNEATFDEIAHADLKLSGAWFVSRIRWNIISDEEFEVEGCEGLKVRPLPVLHGGSLISLGFEFKSDKYGSKGRRRSTLDSNDQAKIRLHLGRQPHPLQSSPLSQELSAPAGEPSCLFAEIRPDLSGQVLVLDALDEKKHFSHFNLQEAVDAAAEISPRKLLLVGMTCSMGDHEETNRKLIALRPARRCSCDQCAGLPLSVELAHDGQFLDSREWGR</sequence>
<name>L1JQT1_GUITC</name>
<evidence type="ECO:0000259" key="1">
    <source>
        <dbReference type="Pfam" id="PF12706"/>
    </source>
</evidence>
<dbReference type="EMBL" id="JH992977">
    <property type="protein sequence ID" value="EKX50782.1"/>
    <property type="molecule type" value="Genomic_DNA"/>
</dbReference>
<evidence type="ECO:0000313" key="3">
    <source>
        <dbReference type="EnsemblProtists" id="EKX50782"/>
    </source>
</evidence>
<keyword evidence="4" id="KW-1185">Reference proteome</keyword>
<dbReference type="Gene3D" id="3.60.15.10">
    <property type="entry name" value="Ribonuclease Z/Hydroxyacylglutathione hydrolase-like"/>
    <property type="match status" value="1"/>
</dbReference>
<dbReference type="InterPro" id="IPR036866">
    <property type="entry name" value="RibonucZ/Hydroxyglut_hydro"/>
</dbReference>
<reference evidence="4" key="2">
    <citation type="submission" date="2012-11" db="EMBL/GenBank/DDBJ databases">
        <authorList>
            <person name="Kuo A."/>
            <person name="Curtis B.A."/>
            <person name="Tanifuji G."/>
            <person name="Burki F."/>
            <person name="Gruber A."/>
            <person name="Irimia M."/>
            <person name="Maruyama S."/>
            <person name="Arias M.C."/>
            <person name="Ball S.G."/>
            <person name="Gile G.H."/>
            <person name="Hirakawa Y."/>
            <person name="Hopkins J.F."/>
            <person name="Rensing S.A."/>
            <person name="Schmutz J."/>
            <person name="Symeonidi A."/>
            <person name="Elias M."/>
            <person name="Eveleigh R.J."/>
            <person name="Herman E.K."/>
            <person name="Klute M.J."/>
            <person name="Nakayama T."/>
            <person name="Obornik M."/>
            <person name="Reyes-Prieto A."/>
            <person name="Armbrust E.V."/>
            <person name="Aves S.J."/>
            <person name="Beiko R.G."/>
            <person name="Coutinho P."/>
            <person name="Dacks J.B."/>
            <person name="Durnford D.G."/>
            <person name="Fast N.M."/>
            <person name="Green B.R."/>
            <person name="Grisdale C."/>
            <person name="Hempe F."/>
            <person name="Henrissat B."/>
            <person name="Hoppner M.P."/>
            <person name="Ishida K.-I."/>
            <person name="Kim E."/>
            <person name="Koreny L."/>
            <person name="Kroth P.G."/>
            <person name="Liu Y."/>
            <person name="Malik S.-B."/>
            <person name="Maier U.G."/>
            <person name="McRose D."/>
            <person name="Mock T."/>
            <person name="Neilson J.A."/>
            <person name="Onodera N.T."/>
            <person name="Poole A.M."/>
            <person name="Pritham E.J."/>
            <person name="Richards T.A."/>
            <person name="Rocap G."/>
            <person name="Roy S.W."/>
            <person name="Sarai C."/>
            <person name="Schaack S."/>
            <person name="Shirato S."/>
            <person name="Slamovits C.H."/>
            <person name="Spencer D.F."/>
            <person name="Suzuki S."/>
            <person name="Worden A.Z."/>
            <person name="Zauner S."/>
            <person name="Barry K."/>
            <person name="Bell C."/>
            <person name="Bharti A.K."/>
            <person name="Crow J.A."/>
            <person name="Grimwood J."/>
            <person name="Kramer R."/>
            <person name="Lindquist E."/>
            <person name="Lucas S."/>
            <person name="Salamov A."/>
            <person name="McFadden G.I."/>
            <person name="Lane C.E."/>
            <person name="Keeling P.J."/>
            <person name="Gray M.W."/>
            <person name="Grigoriev I.V."/>
            <person name="Archibald J.M."/>
        </authorList>
    </citation>
    <scope>NUCLEOTIDE SEQUENCE</scope>
    <source>
        <strain evidence="4">CCMP2712</strain>
    </source>
</reference>
<dbReference type="SUPFAM" id="SSF56281">
    <property type="entry name" value="Metallo-hydrolase/oxidoreductase"/>
    <property type="match status" value="1"/>
</dbReference>
<dbReference type="HOGENOM" id="CLU_044538_0_0_1"/>
<dbReference type="PANTHER" id="PTHR42663:SF6">
    <property type="entry name" value="HYDROLASE C777.06C-RELATED"/>
    <property type="match status" value="1"/>
</dbReference>
<dbReference type="PaxDb" id="55529-EKX50782"/>
<feature type="domain" description="Metallo-beta-lactamase" evidence="1">
    <location>
        <begin position="36"/>
        <end position="162"/>
    </location>
</feature>
<evidence type="ECO:0000313" key="2">
    <source>
        <dbReference type="EMBL" id="EKX50782.1"/>
    </source>
</evidence>
<dbReference type="InterPro" id="IPR001279">
    <property type="entry name" value="Metallo-B-lactamas"/>
</dbReference>
<gene>
    <name evidence="2" type="ORF">GUITHDRAFT_103372</name>
</gene>
<dbReference type="Proteomes" id="UP000011087">
    <property type="component" value="Unassembled WGS sequence"/>
</dbReference>
<dbReference type="STRING" id="905079.L1JQT1"/>
<reference evidence="3" key="3">
    <citation type="submission" date="2016-03" db="UniProtKB">
        <authorList>
            <consortium name="EnsemblProtists"/>
        </authorList>
    </citation>
    <scope>IDENTIFICATION</scope>
</reference>